<name>A0ABM6SJ40_9ACTN</name>
<dbReference type="InterPro" id="IPR015421">
    <property type="entry name" value="PyrdxlP-dep_Trfase_major"/>
</dbReference>
<dbReference type="PROSITE" id="PS00599">
    <property type="entry name" value="AA_TRANSFER_CLASS_2"/>
    <property type="match status" value="1"/>
</dbReference>
<accession>A0ABM6SJ40</accession>
<keyword evidence="6" id="KW-1185">Reference proteome</keyword>
<dbReference type="Gene3D" id="3.90.1150.10">
    <property type="entry name" value="Aspartate Aminotransferase, domain 1"/>
    <property type="match status" value="1"/>
</dbReference>
<dbReference type="PANTHER" id="PTHR43510">
    <property type="entry name" value="AMINOTRANSFERASE FUNCTION, HYPOTHETICAL (EUROFUNG)"/>
    <property type="match status" value="1"/>
</dbReference>
<dbReference type="RefSeq" id="WP_099505103.1">
    <property type="nucleotide sequence ID" value="NZ_CP026652.1"/>
</dbReference>
<dbReference type="Proteomes" id="UP000238413">
    <property type="component" value="Chromosome"/>
</dbReference>
<dbReference type="PANTHER" id="PTHR43510:SF1">
    <property type="entry name" value="AMINOTRANSFERASE FUNCTION, HYPOTHETICAL (EUROFUNG)"/>
    <property type="match status" value="1"/>
</dbReference>
<dbReference type="EMBL" id="CP026652">
    <property type="protein sequence ID" value="AVH54672.1"/>
    <property type="molecule type" value="Genomic_DNA"/>
</dbReference>
<evidence type="ECO:0000256" key="1">
    <source>
        <dbReference type="ARBA" id="ARBA00001933"/>
    </source>
</evidence>
<evidence type="ECO:0000256" key="3">
    <source>
        <dbReference type="RuleBase" id="RU003693"/>
    </source>
</evidence>
<evidence type="ECO:0000256" key="2">
    <source>
        <dbReference type="ARBA" id="ARBA00022898"/>
    </source>
</evidence>
<dbReference type="InterPro" id="IPR023965">
    <property type="entry name" value="Capreomycidine_synthase"/>
</dbReference>
<gene>
    <name evidence="5" type="primary">vioD</name>
    <name evidence="5" type="ORF">C4B68_01230</name>
</gene>
<evidence type="ECO:0000259" key="4">
    <source>
        <dbReference type="Pfam" id="PF00155"/>
    </source>
</evidence>
<dbReference type="InterPro" id="IPR001917">
    <property type="entry name" value="Aminotrans_II_pyridoxalP_BS"/>
</dbReference>
<dbReference type="CDD" id="cd00609">
    <property type="entry name" value="AAT_like"/>
    <property type="match status" value="1"/>
</dbReference>
<dbReference type="InterPro" id="IPR015424">
    <property type="entry name" value="PyrdxlP-dep_Trfase"/>
</dbReference>
<sequence>MHLPRAALEDWMRDFYFDTSIDLGSSGVQCWSLAELRRLLGITVEELDGISLDDTPSYGGAALRQAIADRFAAGDTNRVMTTHGSTEAIFAVMNALLSAGDEVVVVDPAYHSLTSVAEAIGCRLVRWQLRPESGFTPDLDDLRALVTPDTRMIVVNFPHNPTGAHLTREQFDDLLALVDGHDLHLVWDGAFAELVHDREQLPDPATLHDRCIGLGTMSKAYGLPGTRVGWCLAAPEILARLVPLRDALTICLSPVTEFLAARALAGADRILADRRAQAARNLGRLGTWAEENADLMSWTPPSGGVTAFPAFRGVTDTEDLCQVLGSRYDVLLVPGSGFGHSDRVRLGFGGAEDAFGEGLARLRKALVERRGTR</sequence>
<evidence type="ECO:0000313" key="6">
    <source>
        <dbReference type="Proteomes" id="UP000238413"/>
    </source>
</evidence>
<dbReference type="InterPro" id="IPR015422">
    <property type="entry name" value="PyrdxlP-dep_Trfase_small"/>
</dbReference>
<dbReference type="Pfam" id="PF00155">
    <property type="entry name" value="Aminotran_1_2"/>
    <property type="match status" value="1"/>
</dbReference>
<reference evidence="5 6" key="1">
    <citation type="submission" date="2018-02" db="EMBL/GenBank/DDBJ databases">
        <title>Complete genome sequence of Streptomyces dengpaensis, the producer of angucyclines.</title>
        <authorList>
            <person name="Yumei L."/>
        </authorList>
    </citation>
    <scope>NUCLEOTIDE SEQUENCE [LARGE SCALE GENOMIC DNA]</scope>
    <source>
        <strain evidence="5 6">XZHG99</strain>
    </source>
</reference>
<keyword evidence="2 3" id="KW-0663">Pyridoxal phosphate</keyword>
<dbReference type="InterPro" id="IPR004839">
    <property type="entry name" value="Aminotransferase_I/II_large"/>
</dbReference>
<evidence type="ECO:0000313" key="5">
    <source>
        <dbReference type="EMBL" id="AVH54672.1"/>
    </source>
</evidence>
<feature type="domain" description="Aminotransferase class I/classII large" evidence="4">
    <location>
        <begin position="56"/>
        <end position="354"/>
    </location>
</feature>
<organism evidence="5 6">
    <name type="scientific">Streptomyces dengpaensis</name>
    <dbReference type="NCBI Taxonomy" id="2049881"/>
    <lineage>
        <taxon>Bacteria</taxon>
        <taxon>Bacillati</taxon>
        <taxon>Actinomycetota</taxon>
        <taxon>Actinomycetes</taxon>
        <taxon>Kitasatosporales</taxon>
        <taxon>Streptomycetaceae</taxon>
        <taxon>Streptomyces</taxon>
    </lineage>
</organism>
<comment type="similarity">
    <text evidence="3">Belongs to the class-II pyridoxal-phosphate-dependent aminotransferase family.</text>
</comment>
<protein>
    <submittedName>
        <fullName evidence="5">Capreomycidine synthase</fullName>
    </submittedName>
</protein>
<proteinExistence type="inferred from homology"/>
<dbReference type="NCBIfam" id="TIGR03947">
    <property type="entry name" value="viomycin_VioD"/>
    <property type="match status" value="1"/>
</dbReference>
<dbReference type="Gene3D" id="3.40.640.10">
    <property type="entry name" value="Type I PLP-dependent aspartate aminotransferase-like (Major domain)"/>
    <property type="match status" value="1"/>
</dbReference>
<comment type="cofactor">
    <cofactor evidence="1 3">
        <name>pyridoxal 5'-phosphate</name>
        <dbReference type="ChEBI" id="CHEBI:597326"/>
    </cofactor>
</comment>
<dbReference type="SUPFAM" id="SSF53383">
    <property type="entry name" value="PLP-dependent transferases"/>
    <property type="match status" value="1"/>
</dbReference>